<reference evidence="1 2" key="1">
    <citation type="submission" date="2021-06" db="EMBL/GenBank/DDBJ databases">
        <title>Caerostris extrusa draft genome.</title>
        <authorList>
            <person name="Kono N."/>
            <person name="Arakawa K."/>
        </authorList>
    </citation>
    <scope>NUCLEOTIDE SEQUENCE [LARGE SCALE GENOMIC DNA]</scope>
</reference>
<evidence type="ECO:0000313" key="1">
    <source>
        <dbReference type="EMBL" id="GIY39149.1"/>
    </source>
</evidence>
<dbReference type="EMBL" id="BPLR01010412">
    <property type="protein sequence ID" value="GIY39149.1"/>
    <property type="molecule type" value="Genomic_DNA"/>
</dbReference>
<protein>
    <submittedName>
        <fullName evidence="1">Uncharacterized protein</fullName>
    </submittedName>
</protein>
<proteinExistence type="predicted"/>
<dbReference type="AlphaFoldDB" id="A0AAV4T0B8"/>
<evidence type="ECO:0000313" key="2">
    <source>
        <dbReference type="Proteomes" id="UP001054945"/>
    </source>
</evidence>
<organism evidence="1 2">
    <name type="scientific">Caerostris extrusa</name>
    <name type="common">Bark spider</name>
    <name type="synonym">Caerostris bankana</name>
    <dbReference type="NCBI Taxonomy" id="172846"/>
    <lineage>
        <taxon>Eukaryota</taxon>
        <taxon>Metazoa</taxon>
        <taxon>Ecdysozoa</taxon>
        <taxon>Arthropoda</taxon>
        <taxon>Chelicerata</taxon>
        <taxon>Arachnida</taxon>
        <taxon>Araneae</taxon>
        <taxon>Araneomorphae</taxon>
        <taxon>Entelegynae</taxon>
        <taxon>Araneoidea</taxon>
        <taxon>Araneidae</taxon>
        <taxon>Caerostris</taxon>
    </lineage>
</organism>
<comment type="caution">
    <text evidence="1">The sequence shown here is derived from an EMBL/GenBank/DDBJ whole genome shotgun (WGS) entry which is preliminary data.</text>
</comment>
<dbReference type="Proteomes" id="UP001054945">
    <property type="component" value="Unassembled WGS sequence"/>
</dbReference>
<accession>A0AAV4T0B8</accession>
<keyword evidence="2" id="KW-1185">Reference proteome</keyword>
<gene>
    <name evidence="1" type="ORF">CEXT_593281</name>
</gene>
<name>A0AAV4T0B8_CAEEX</name>
<sequence>MMQNKRYICINWTLNCIASYLYEAKQSVDIIHPFDPKQSVSQDIILPFDAKQSVSQDIIHPFDAKQSVSQDIIHPFDTKQYLTQALIHRLDAKKYLHRASPFTTLCFASYPHDSRQNIVKRFAHPKQNEILGSK</sequence>